<protein>
    <submittedName>
        <fullName evidence="2">Uncharacterized protein</fullName>
    </submittedName>
</protein>
<evidence type="ECO:0000256" key="1">
    <source>
        <dbReference type="SAM" id="MobiDB-lite"/>
    </source>
</evidence>
<dbReference type="EMBL" id="SULG01000094">
    <property type="protein sequence ID" value="TLD40537.1"/>
    <property type="molecule type" value="Genomic_DNA"/>
</dbReference>
<feature type="compositionally biased region" description="Polar residues" evidence="1">
    <location>
        <begin position="27"/>
        <end position="37"/>
    </location>
</feature>
<sequence length="37" mass="4056">MLLTHPYSNCREASVASLQGKEPTPNPHTHQAKNSIP</sequence>
<accession>A0A533Q7D9</accession>
<comment type="caution">
    <text evidence="2">The sequence shown here is derived from an EMBL/GenBank/DDBJ whole genome shotgun (WGS) entry which is preliminary data.</text>
</comment>
<name>A0A533Q7D9_9BACT</name>
<proteinExistence type="predicted"/>
<organism evidence="2 3">
    <name type="scientific">Candidatus Jettenia ecosi</name>
    <dbReference type="NCBI Taxonomy" id="2494326"/>
    <lineage>
        <taxon>Bacteria</taxon>
        <taxon>Pseudomonadati</taxon>
        <taxon>Planctomycetota</taxon>
        <taxon>Candidatus Brocadiia</taxon>
        <taxon>Candidatus Brocadiales</taxon>
        <taxon>Candidatus Brocadiaceae</taxon>
        <taxon>Candidatus Jettenia</taxon>
    </lineage>
</organism>
<evidence type="ECO:0000313" key="3">
    <source>
        <dbReference type="Proteomes" id="UP000319783"/>
    </source>
</evidence>
<reference evidence="2 3" key="1">
    <citation type="submission" date="2019-04" db="EMBL/GenBank/DDBJ databases">
        <title>Genome of a novel bacterium Candidatus Jettenia ecosi reconstructed from metagenome of an anammox bioreactor.</title>
        <authorList>
            <person name="Mardanov A.V."/>
            <person name="Beletsky A.V."/>
            <person name="Ravin N.V."/>
            <person name="Botchkova E.A."/>
            <person name="Litti Y.V."/>
            <person name="Nozhevnikova A.N."/>
        </authorList>
    </citation>
    <scope>NUCLEOTIDE SEQUENCE [LARGE SCALE GENOMIC DNA]</scope>
    <source>
        <strain evidence="2">J2</strain>
    </source>
</reference>
<evidence type="ECO:0000313" key="2">
    <source>
        <dbReference type="EMBL" id="TLD40537.1"/>
    </source>
</evidence>
<feature type="region of interest" description="Disordered" evidence="1">
    <location>
        <begin position="1"/>
        <end position="37"/>
    </location>
</feature>
<gene>
    <name evidence="2" type="ORF">JETT_3174</name>
</gene>
<dbReference type="AlphaFoldDB" id="A0A533Q7D9"/>
<dbReference type="Proteomes" id="UP000319783">
    <property type="component" value="Unassembled WGS sequence"/>
</dbReference>